<comment type="cofactor">
    <cofactor evidence="1">
        <name>a divalent metal cation</name>
        <dbReference type="ChEBI" id="CHEBI:60240"/>
    </cofactor>
</comment>
<keyword evidence="4" id="KW-0560">Oxidoreductase</keyword>
<keyword evidence="5" id="KW-0520">NAD</keyword>
<gene>
    <name evidence="6" type="primary">pdxA</name>
    <name evidence="6" type="ORF">NC797_01105</name>
</gene>
<name>A0A9X3WTF8_9BACI</name>
<dbReference type="NCBIfam" id="NF002992">
    <property type="entry name" value="PRK03743.1"/>
    <property type="match status" value="1"/>
</dbReference>
<reference evidence="6" key="1">
    <citation type="submission" date="2022-06" db="EMBL/GenBank/DDBJ databases">
        <title>Aquibacillus sp. a new bacterium isolated from soil saline samples.</title>
        <authorList>
            <person name="Galisteo C."/>
            <person name="De La Haba R."/>
            <person name="Sanchez-Porro C."/>
            <person name="Ventosa A."/>
        </authorList>
    </citation>
    <scope>NUCLEOTIDE SEQUENCE</scope>
    <source>
        <strain evidence="6">3ASR75-11</strain>
    </source>
</reference>
<proteinExistence type="inferred from homology"/>
<evidence type="ECO:0000313" key="6">
    <source>
        <dbReference type="EMBL" id="MDC3423104.1"/>
    </source>
</evidence>
<dbReference type="NCBIfam" id="TIGR00557">
    <property type="entry name" value="pdxA"/>
    <property type="match status" value="1"/>
</dbReference>
<dbReference type="SUPFAM" id="SSF53659">
    <property type="entry name" value="Isocitrate/Isopropylmalate dehydrogenase-like"/>
    <property type="match status" value="1"/>
</dbReference>
<dbReference type="EMBL" id="JAMQKB010000001">
    <property type="protein sequence ID" value="MDC3423104.1"/>
    <property type="molecule type" value="Genomic_DNA"/>
</dbReference>
<dbReference type="AlphaFoldDB" id="A0A9X3WTF8"/>
<dbReference type="GO" id="GO:0016491">
    <property type="term" value="F:oxidoreductase activity"/>
    <property type="evidence" value="ECO:0007669"/>
    <property type="project" value="UniProtKB-KW"/>
</dbReference>
<evidence type="ECO:0000256" key="2">
    <source>
        <dbReference type="ARBA" id="ARBA00009464"/>
    </source>
</evidence>
<evidence type="ECO:0000256" key="1">
    <source>
        <dbReference type="ARBA" id="ARBA00001968"/>
    </source>
</evidence>
<dbReference type="GO" id="GO:0051287">
    <property type="term" value="F:NAD binding"/>
    <property type="evidence" value="ECO:0007669"/>
    <property type="project" value="InterPro"/>
</dbReference>
<dbReference type="PANTHER" id="PTHR30004">
    <property type="entry name" value="4-HYDROXYTHREONINE-4-PHOSPHATE DEHYDROGENASE"/>
    <property type="match status" value="1"/>
</dbReference>
<dbReference type="GO" id="GO:0046872">
    <property type="term" value="F:metal ion binding"/>
    <property type="evidence" value="ECO:0007669"/>
    <property type="project" value="UniProtKB-KW"/>
</dbReference>
<evidence type="ECO:0000256" key="3">
    <source>
        <dbReference type="ARBA" id="ARBA00022723"/>
    </source>
</evidence>
<dbReference type="Gene3D" id="3.40.718.10">
    <property type="entry name" value="Isopropylmalate Dehydrogenase"/>
    <property type="match status" value="1"/>
</dbReference>
<organism evidence="6 7">
    <name type="scientific">Terrihalobacillus insolitus</name>
    <dbReference type="NCBI Taxonomy" id="2950438"/>
    <lineage>
        <taxon>Bacteria</taxon>
        <taxon>Bacillati</taxon>
        <taxon>Bacillota</taxon>
        <taxon>Bacilli</taxon>
        <taxon>Bacillales</taxon>
        <taxon>Bacillaceae</taxon>
        <taxon>Terrihalobacillus</taxon>
    </lineage>
</organism>
<evidence type="ECO:0000256" key="5">
    <source>
        <dbReference type="ARBA" id="ARBA00023027"/>
    </source>
</evidence>
<accession>A0A9X3WTF8</accession>
<dbReference type="Proteomes" id="UP001145050">
    <property type="component" value="Unassembled WGS sequence"/>
</dbReference>
<dbReference type="RefSeq" id="WP_272434752.1">
    <property type="nucleotide sequence ID" value="NZ_JAMQKB010000001.1"/>
</dbReference>
<keyword evidence="7" id="KW-1185">Reference proteome</keyword>
<dbReference type="InterPro" id="IPR005255">
    <property type="entry name" value="PdxA_fam"/>
</dbReference>
<dbReference type="PANTHER" id="PTHR30004:SF6">
    <property type="entry name" value="D-THREONATE 4-PHOSPHATE DEHYDROGENASE"/>
    <property type="match status" value="1"/>
</dbReference>
<protein>
    <submittedName>
        <fullName evidence="6">4-hydroxythreonine-4-phosphate dehydrogenase PdxA</fullName>
    </submittedName>
</protein>
<evidence type="ECO:0000313" key="7">
    <source>
        <dbReference type="Proteomes" id="UP001145050"/>
    </source>
</evidence>
<comment type="caution">
    <text evidence="6">The sequence shown here is derived from an EMBL/GenBank/DDBJ whole genome shotgun (WGS) entry which is preliminary data.</text>
</comment>
<sequence>MSNIRPVIVIPMGDPAGIGPEIVVKALENKEIYESCKPLVIGNDSILKYAIKITGAPLEINTINTSEDAIYELGKIDLIHIDNINLESFEFGKISGMCGQASHDYIKHAINIVQNGEADSICTPPINKESLQAGKVPYIDHTAMLSAYTNTEDPMTMFEVRTLKIFFLTRHASLKEAINQITIDLVYDYLVRCDEALRLIGINDPRIAVAGLNPHAGEHGLFGNEEMDVLTPGIQKAKKEQVDVYGPIPADSVFYKALNGKYDAVLSLYHDQGHIAAKMTDFERTVSITNGLPFLRVSVDHGTAYDIAGKNIASSVSMVEAIKAGAKYTPFFKNKYL</sequence>
<dbReference type="Pfam" id="PF04166">
    <property type="entry name" value="PdxA"/>
    <property type="match status" value="1"/>
</dbReference>
<evidence type="ECO:0000256" key="4">
    <source>
        <dbReference type="ARBA" id="ARBA00023002"/>
    </source>
</evidence>
<keyword evidence="3" id="KW-0479">Metal-binding</keyword>
<comment type="similarity">
    <text evidence="2">Belongs to the PdxA family. PdxA2 subfamily.</text>
</comment>